<accession>A0A174B5N2</accession>
<gene>
    <name evidence="1" type="ORF">ERS852480_00221</name>
</gene>
<proteinExistence type="predicted"/>
<dbReference type="RefSeq" id="WP_057571078.1">
    <property type="nucleotide sequence ID" value="NZ_CATYWZ010000007.1"/>
</dbReference>
<name>A0A174B5N2_9FIRM</name>
<dbReference type="AlphaFoldDB" id="A0A174B5N2"/>
<dbReference type="Proteomes" id="UP000095512">
    <property type="component" value="Unassembled WGS sequence"/>
</dbReference>
<reference evidence="1 2" key="1">
    <citation type="submission" date="2015-09" db="EMBL/GenBank/DDBJ databases">
        <authorList>
            <consortium name="Pathogen Informatics"/>
        </authorList>
    </citation>
    <scope>NUCLEOTIDE SEQUENCE [LARGE SCALE GENOMIC DNA]</scope>
    <source>
        <strain evidence="1 2">2789STDY5834865</strain>
    </source>
</reference>
<dbReference type="EMBL" id="CZAB01000001">
    <property type="protein sequence ID" value="CUN96222.1"/>
    <property type="molecule type" value="Genomic_DNA"/>
</dbReference>
<protein>
    <submittedName>
        <fullName evidence="1">Uncharacterized protein</fullName>
    </submittedName>
</protein>
<organism evidence="1 2">
    <name type="scientific">Enterocloster clostridioformis</name>
    <dbReference type="NCBI Taxonomy" id="1531"/>
    <lineage>
        <taxon>Bacteria</taxon>
        <taxon>Bacillati</taxon>
        <taxon>Bacillota</taxon>
        <taxon>Clostridia</taxon>
        <taxon>Lachnospirales</taxon>
        <taxon>Lachnospiraceae</taxon>
        <taxon>Enterocloster</taxon>
    </lineage>
</organism>
<evidence type="ECO:0000313" key="1">
    <source>
        <dbReference type="EMBL" id="CUN96222.1"/>
    </source>
</evidence>
<evidence type="ECO:0000313" key="2">
    <source>
        <dbReference type="Proteomes" id="UP000095512"/>
    </source>
</evidence>
<sequence>MREQLRQKMREMVATLGKGEALLDSRVKKKNTDMLEQLLEDMQNSAIAIGKIIEQEEGYGTKTVAMLEEYCELLYEYLTEQEPRARFKIGRALAGKRGEISKYLETEFEGTLVAVFLVGSREGWHLMEPFWDSFRDKGQRRLFRVSDTCPDVFGGVKAEAFELYRMAGERPDFVFLDGPGGKAACEFGPVRENTEIVIYLPHWEGGAEPKKEDCISPASLQSDILVVPSKRAGYLYSQYISPLENGNELARRIYVAGAADSARLMKKCKNFS</sequence>